<dbReference type="InterPro" id="IPR003409">
    <property type="entry name" value="MORN"/>
</dbReference>
<sequence length="155" mass="17491">MKKNIFLLIFVLGTIFYSTAQSLNDVPTRHIAKLTNGWYKFKSQGAIFDVEVLNGSLSKGIVIWFDTAKYSGSFVNNKISGKGTYTWPNGDYYEGAFKNNQRHGKGTMHWADGTKYTGKWKNDKQNGKGKLFDTAGAIVKQGVWQEDLYVDNSKK</sequence>
<evidence type="ECO:0000313" key="4">
    <source>
        <dbReference type="Proteomes" id="UP000076715"/>
    </source>
</evidence>
<dbReference type="SUPFAM" id="SSF82185">
    <property type="entry name" value="Histone H3 K4-specific methyltransferase SET7/9 N-terminal domain"/>
    <property type="match status" value="1"/>
</dbReference>
<reference evidence="3 4" key="1">
    <citation type="submission" date="2016-01" db="EMBL/GenBank/DDBJ databases">
        <title>The draft genome sequence of Aquimarina sp. RZW4-3-2.</title>
        <authorList>
            <person name="Wang Y."/>
        </authorList>
    </citation>
    <scope>NUCLEOTIDE SEQUENCE [LARGE SCALE GENOMIC DNA]</scope>
    <source>
        <strain evidence="3 4">RZW4-3-2</strain>
    </source>
</reference>
<dbReference type="PANTHER" id="PTHR23084:SF263">
    <property type="entry name" value="MORN REPEAT-CONTAINING PROTEIN 1"/>
    <property type="match status" value="1"/>
</dbReference>
<dbReference type="RefSeq" id="WP_066316238.1">
    <property type="nucleotide sequence ID" value="NZ_CANLSS010000016.1"/>
</dbReference>
<proteinExistence type="predicted"/>
<evidence type="ECO:0000313" key="3">
    <source>
        <dbReference type="EMBL" id="KZS40019.1"/>
    </source>
</evidence>
<dbReference type="OrthoDB" id="977972at2"/>
<dbReference type="EMBL" id="LQRT01000024">
    <property type="protein sequence ID" value="KZS40019.1"/>
    <property type="molecule type" value="Genomic_DNA"/>
</dbReference>
<comment type="caution">
    <text evidence="3">The sequence shown here is derived from an EMBL/GenBank/DDBJ whole genome shotgun (WGS) entry which is preliminary data.</text>
</comment>
<dbReference type="SMART" id="SM00698">
    <property type="entry name" value="MORN"/>
    <property type="match status" value="3"/>
</dbReference>
<feature type="chain" id="PRO_5007841340" description="Membrane-binding protein" evidence="2">
    <location>
        <begin position="21"/>
        <end position="155"/>
    </location>
</feature>
<dbReference type="Proteomes" id="UP000076715">
    <property type="component" value="Unassembled WGS sequence"/>
</dbReference>
<organism evidence="3 4">
    <name type="scientific">Aquimarina aggregata</name>
    <dbReference type="NCBI Taxonomy" id="1642818"/>
    <lineage>
        <taxon>Bacteria</taxon>
        <taxon>Pseudomonadati</taxon>
        <taxon>Bacteroidota</taxon>
        <taxon>Flavobacteriia</taxon>
        <taxon>Flavobacteriales</taxon>
        <taxon>Flavobacteriaceae</taxon>
        <taxon>Aquimarina</taxon>
    </lineage>
</organism>
<dbReference type="PANTHER" id="PTHR23084">
    <property type="entry name" value="PHOSPHATIDYLINOSITOL-4-PHOSPHATE 5-KINASE RELATED"/>
    <property type="match status" value="1"/>
</dbReference>
<feature type="signal peptide" evidence="2">
    <location>
        <begin position="1"/>
        <end position="20"/>
    </location>
</feature>
<keyword evidence="1" id="KW-0677">Repeat</keyword>
<dbReference type="Pfam" id="PF02493">
    <property type="entry name" value="MORN"/>
    <property type="match status" value="3"/>
</dbReference>
<evidence type="ECO:0000256" key="1">
    <source>
        <dbReference type="ARBA" id="ARBA00022737"/>
    </source>
</evidence>
<gene>
    <name evidence="3" type="ORF">AWE51_10285</name>
</gene>
<accession>A0A162ZTD2</accession>
<dbReference type="AlphaFoldDB" id="A0A162ZTD2"/>
<dbReference type="STRING" id="1642818.AWE51_10285"/>
<protein>
    <recommendedName>
        <fullName evidence="5">Membrane-binding protein</fullName>
    </recommendedName>
</protein>
<evidence type="ECO:0008006" key="5">
    <source>
        <dbReference type="Google" id="ProtNLM"/>
    </source>
</evidence>
<dbReference type="Gene3D" id="2.20.110.10">
    <property type="entry name" value="Histone H3 K4-specific methyltransferase SET7/9 N-terminal domain"/>
    <property type="match status" value="2"/>
</dbReference>
<keyword evidence="4" id="KW-1185">Reference proteome</keyword>
<evidence type="ECO:0000256" key="2">
    <source>
        <dbReference type="SAM" id="SignalP"/>
    </source>
</evidence>
<keyword evidence="2" id="KW-0732">Signal</keyword>
<name>A0A162ZTD2_9FLAO</name>